<dbReference type="PANTHER" id="PTHR12993:SF29">
    <property type="entry name" value="BLR3841 PROTEIN"/>
    <property type="match status" value="1"/>
</dbReference>
<dbReference type="EMBL" id="JANDBC010000001">
    <property type="protein sequence ID" value="MCP9290974.1"/>
    <property type="molecule type" value="Genomic_DNA"/>
</dbReference>
<organism evidence="1 2">
    <name type="scientific">Gracilimonas sediminicola</name>
    <dbReference type="NCBI Taxonomy" id="2952158"/>
    <lineage>
        <taxon>Bacteria</taxon>
        <taxon>Pseudomonadati</taxon>
        <taxon>Balneolota</taxon>
        <taxon>Balneolia</taxon>
        <taxon>Balneolales</taxon>
        <taxon>Balneolaceae</taxon>
        <taxon>Gracilimonas</taxon>
    </lineage>
</organism>
<name>A0A9X2L2F0_9BACT</name>
<dbReference type="InterPro" id="IPR024078">
    <property type="entry name" value="LmbE-like_dom_sf"/>
</dbReference>
<dbReference type="SUPFAM" id="SSF102588">
    <property type="entry name" value="LmbE-like"/>
    <property type="match status" value="1"/>
</dbReference>
<dbReference type="RefSeq" id="WP_255133514.1">
    <property type="nucleotide sequence ID" value="NZ_JANDBC010000001.1"/>
</dbReference>
<dbReference type="AlphaFoldDB" id="A0A9X2L2F0"/>
<dbReference type="GO" id="GO:0016811">
    <property type="term" value="F:hydrolase activity, acting on carbon-nitrogen (but not peptide) bonds, in linear amides"/>
    <property type="evidence" value="ECO:0007669"/>
    <property type="project" value="TreeGrafter"/>
</dbReference>
<dbReference type="Proteomes" id="UP001139125">
    <property type="component" value="Unassembled WGS sequence"/>
</dbReference>
<sequence length="214" mass="24799">MSFTGIKKVLVLAPHTDDAELGCGGTLARFHEEGIEIYVAAFSTARASVPEGSDPDILRKEFIASMDILGVPEDQYFIYEYEVRKLSYFRQEVLEEMVRLRNEIQPDLVLLPSGNDVHQDHQVVFNEGLRAFKECSIWGYELPWNHVDFSTQAFVTLSKAHMDKKWEMMSVYESQLIKKRNYFTRDFIEGLARVRGVQVKEDFAEAFEVVRYKI</sequence>
<reference evidence="1" key="1">
    <citation type="submission" date="2022-06" db="EMBL/GenBank/DDBJ databases">
        <title>Gracilimonas sp. CAU 1638 isolated from sea sediment.</title>
        <authorList>
            <person name="Kim W."/>
        </authorList>
    </citation>
    <scope>NUCLEOTIDE SEQUENCE</scope>
    <source>
        <strain evidence="1">CAU 1638</strain>
    </source>
</reference>
<dbReference type="PANTHER" id="PTHR12993">
    <property type="entry name" value="N-ACETYLGLUCOSAMINYL-PHOSPHATIDYLINOSITOL DE-N-ACETYLASE-RELATED"/>
    <property type="match status" value="1"/>
</dbReference>
<proteinExistence type="predicted"/>
<accession>A0A9X2L2F0</accession>
<dbReference type="InterPro" id="IPR003737">
    <property type="entry name" value="GlcNAc_PI_deacetylase-related"/>
</dbReference>
<keyword evidence="2" id="KW-1185">Reference proteome</keyword>
<evidence type="ECO:0000313" key="2">
    <source>
        <dbReference type="Proteomes" id="UP001139125"/>
    </source>
</evidence>
<evidence type="ECO:0000313" key="1">
    <source>
        <dbReference type="EMBL" id="MCP9290974.1"/>
    </source>
</evidence>
<dbReference type="Pfam" id="PF02585">
    <property type="entry name" value="PIG-L"/>
    <property type="match status" value="1"/>
</dbReference>
<protein>
    <submittedName>
        <fullName evidence="1">PIG-L family deacetylase</fullName>
    </submittedName>
</protein>
<comment type="caution">
    <text evidence="1">The sequence shown here is derived from an EMBL/GenBank/DDBJ whole genome shotgun (WGS) entry which is preliminary data.</text>
</comment>
<dbReference type="Gene3D" id="3.40.50.10320">
    <property type="entry name" value="LmbE-like"/>
    <property type="match status" value="1"/>
</dbReference>
<gene>
    <name evidence="1" type="ORF">NM125_05215</name>
</gene>